<dbReference type="InterPro" id="IPR018097">
    <property type="entry name" value="EGF_Ca-bd_CS"/>
</dbReference>
<feature type="domain" description="EGF-like" evidence="8">
    <location>
        <begin position="29"/>
        <end position="64"/>
    </location>
</feature>
<dbReference type="SUPFAM" id="SSF57196">
    <property type="entry name" value="EGF/Laminin"/>
    <property type="match status" value="1"/>
</dbReference>
<dbReference type="InterPro" id="IPR000742">
    <property type="entry name" value="EGF"/>
</dbReference>
<dbReference type="PROSITE" id="PS50060">
    <property type="entry name" value="MAM_2"/>
    <property type="match status" value="1"/>
</dbReference>
<evidence type="ECO:0008006" key="12">
    <source>
        <dbReference type="Google" id="ProtNLM"/>
    </source>
</evidence>
<evidence type="ECO:0000256" key="7">
    <source>
        <dbReference type="PROSITE-ProRule" id="PRU00076"/>
    </source>
</evidence>
<dbReference type="InterPro" id="IPR009030">
    <property type="entry name" value="Growth_fac_rcpt_cys_sf"/>
</dbReference>
<dbReference type="EMBL" id="BEZZ01000117">
    <property type="protein sequence ID" value="GCC26298.1"/>
    <property type="molecule type" value="Genomic_DNA"/>
</dbReference>
<dbReference type="OrthoDB" id="10060424at2759"/>
<dbReference type="Proteomes" id="UP000287033">
    <property type="component" value="Unassembled WGS sequence"/>
</dbReference>
<evidence type="ECO:0000256" key="6">
    <source>
        <dbReference type="ARBA" id="ARBA00023157"/>
    </source>
</evidence>
<dbReference type="Gene3D" id="2.60.120.200">
    <property type="match status" value="1"/>
</dbReference>
<dbReference type="SMART" id="SM00181">
    <property type="entry name" value="EGF"/>
    <property type="match status" value="5"/>
</dbReference>
<dbReference type="Gene3D" id="2.10.25.10">
    <property type="entry name" value="Laminin"/>
    <property type="match status" value="5"/>
</dbReference>
<dbReference type="GO" id="GO:0005576">
    <property type="term" value="C:extracellular region"/>
    <property type="evidence" value="ECO:0007669"/>
    <property type="project" value="UniProtKB-SubCell"/>
</dbReference>
<comment type="caution">
    <text evidence="10">The sequence shown here is derived from an EMBL/GenBank/DDBJ whole genome shotgun (WGS) entry which is preliminary data.</text>
</comment>
<dbReference type="InterPro" id="IPR024731">
    <property type="entry name" value="NELL2-like_EGF"/>
</dbReference>
<evidence type="ECO:0000313" key="10">
    <source>
        <dbReference type="EMBL" id="GCC26298.1"/>
    </source>
</evidence>
<evidence type="ECO:0000259" key="9">
    <source>
        <dbReference type="PROSITE" id="PS50060"/>
    </source>
</evidence>
<dbReference type="GO" id="GO:0005509">
    <property type="term" value="F:calcium ion binding"/>
    <property type="evidence" value="ECO:0007669"/>
    <property type="project" value="InterPro"/>
</dbReference>
<feature type="disulfide bond" evidence="7">
    <location>
        <begin position="54"/>
        <end position="63"/>
    </location>
</feature>
<keyword evidence="5" id="KW-0130">Cell adhesion</keyword>
<dbReference type="InterPro" id="IPR013320">
    <property type="entry name" value="ConA-like_dom_sf"/>
</dbReference>
<keyword evidence="4" id="KW-0677">Repeat</keyword>
<accession>A0A401S7C5</accession>
<comment type="similarity">
    <text evidence="1">Belongs to the nephronectin family.</text>
</comment>
<reference evidence="10 11" key="1">
    <citation type="journal article" date="2018" name="Nat. Ecol. Evol.">
        <title>Shark genomes provide insights into elasmobranch evolution and the origin of vertebrates.</title>
        <authorList>
            <person name="Hara Y"/>
            <person name="Yamaguchi K"/>
            <person name="Onimaru K"/>
            <person name="Kadota M"/>
            <person name="Koyanagi M"/>
            <person name="Keeley SD"/>
            <person name="Tatsumi K"/>
            <person name="Tanaka K"/>
            <person name="Motone F"/>
            <person name="Kageyama Y"/>
            <person name="Nozu R"/>
            <person name="Adachi N"/>
            <person name="Nishimura O"/>
            <person name="Nakagawa R"/>
            <person name="Tanegashima C"/>
            <person name="Kiyatake I"/>
            <person name="Matsumoto R"/>
            <person name="Murakumo K"/>
            <person name="Nishida K"/>
            <person name="Terakita A"/>
            <person name="Kuratani S"/>
            <person name="Sato K"/>
            <person name="Hyodo S Kuraku.S."/>
        </authorList>
    </citation>
    <scope>NUCLEOTIDE SEQUENCE [LARGE SCALE GENOMIC DNA]</scope>
</reference>
<evidence type="ECO:0000256" key="4">
    <source>
        <dbReference type="ARBA" id="ARBA00022737"/>
    </source>
</evidence>
<dbReference type="FunFam" id="2.10.25.10:FF:000187">
    <property type="entry name" value="nephronectin isoform X1"/>
    <property type="match status" value="1"/>
</dbReference>
<comment type="caution">
    <text evidence="7">Lacks conserved residue(s) required for the propagation of feature annotation.</text>
</comment>
<dbReference type="Pfam" id="PF07645">
    <property type="entry name" value="EGF_CA"/>
    <property type="match status" value="2"/>
</dbReference>
<organism evidence="10 11">
    <name type="scientific">Chiloscyllium punctatum</name>
    <name type="common">Brownbanded bambooshark</name>
    <name type="synonym">Hemiscyllium punctatum</name>
    <dbReference type="NCBI Taxonomy" id="137246"/>
    <lineage>
        <taxon>Eukaryota</taxon>
        <taxon>Metazoa</taxon>
        <taxon>Chordata</taxon>
        <taxon>Craniata</taxon>
        <taxon>Vertebrata</taxon>
        <taxon>Chondrichthyes</taxon>
        <taxon>Elasmobranchii</taxon>
        <taxon>Galeomorphii</taxon>
        <taxon>Galeoidea</taxon>
        <taxon>Orectolobiformes</taxon>
        <taxon>Hemiscylliidae</taxon>
        <taxon>Chiloscyllium</taxon>
    </lineage>
</organism>
<dbReference type="STRING" id="137246.A0A401S7C5"/>
<keyword evidence="6 7" id="KW-1015">Disulfide bond</keyword>
<keyword evidence="2 7" id="KW-0245">EGF-like domain</keyword>
<keyword evidence="3" id="KW-0732">Signal</keyword>
<feature type="domain" description="EGF-like" evidence="8">
    <location>
        <begin position="191"/>
        <end position="229"/>
    </location>
</feature>
<dbReference type="FunFam" id="2.10.25.10:FF:000038">
    <property type="entry name" value="Fibrillin 2"/>
    <property type="match status" value="1"/>
</dbReference>
<dbReference type="SMART" id="SM00137">
    <property type="entry name" value="MAM"/>
    <property type="match status" value="1"/>
</dbReference>
<dbReference type="PANTHER" id="PTHR24050">
    <property type="entry name" value="PA14 DOMAIN-CONTAINING PROTEIN"/>
    <property type="match status" value="1"/>
</dbReference>
<dbReference type="CDD" id="cd06263">
    <property type="entry name" value="MAM"/>
    <property type="match status" value="1"/>
</dbReference>
<evidence type="ECO:0000259" key="8">
    <source>
        <dbReference type="PROSITE" id="PS50026"/>
    </source>
</evidence>
<evidence type="ECO:0000256" key="3">
    <source>
        <dbReference type="ARBA" id="ARBA00022729"/>
    </source>
</evidence>
<dbReference type="SUPFAM" id="SSF49899">
    <property type="entry name" value="Concanavalin A-like lectins/glucanases"/>
    <property type="match status" value="1"/>
</dbReference>
<dbReference type="AlphaFoldDB" id="A0A401S7C5"/>
<evidence type="ECO:0000256" key="1">
    <source>
        <dbReference type="ARBA" id="ARBA00009738"/>
    </source>
</evidence>
<keyword evidence="11" id="KW-1185">Reference proteome</keyword>
<dbReference type="InterPro" id="IPR052235">
    <property type="entry name" value="Nephronectin_domain"/>
</dbReference>
<dbReference type="Pfam" id="PF00629">
    <property type="entry name" value="MAM"/>
    <property type="match status" value="1"/>
</dbReference>
<dbReference type="Pfam" id="PF12947">
    <property type="entry name" value="EGF_3"/>
    <property type="match status" value="1"/>
</dbReference>
<feature type="non-terminal residue" evidence="10">
    <location>
        <position position="1"/>
    </location>
</feature>
<sequence length="545" mass="60943">RVRKHRSIRGGMCRYGLRTDCCWGWNRRPWGQCQPVCQHGCKHGECVGPNRCKCYPGYTGKTCNQDFNECGMKPRPCKHRCMNTYGSYKCYCLNGYMLMSDGSCANMRSCAMANCQYGCDEVKGDIRCRCPSPGLQLGPDRRTCVDVDECATGSVVCPRFRKCINTFGSYYCKCHDGFELRYYNGKYRCLDVDECARRTHKCSAFATCQNTPGLYKCKCITGYRGSGFSCTPDRRIINGKLPFFPIPPKDNKTTNNVDLEITTPTIAVRKPIPVTPARRINTPPLITYKPEVKTENPPPAASADTTTSLITTSTVVSTTTSTVATTTASTKASTTRSTTAATVDNRIPNEVPRQRGDVFIPRQPGGNGALFGLLDIEKGITAEENDARDDQDILMNSCNFDHGMCGWTQEKESGIHWERVPAPSGRSWYLTLLSSNDKQREVAHLIFMLGQVAHPGNLCLTFRHKLSEDSVGKIQVFVKRNGRYGHVLWERNRGHSWRTSRFTLKGPGLESIIFKGVREGKIGEISLDDINLQNGHCSGKTLRQW</sequence>
<dbReference type="OMA" id="PETCENE"/>
<evidence type="ECO:0000256" key="5">
    <source>
        <dbReference type="ARBA" id="ARBA00022889"/>
    </source>
</evidence>
<feature type="domain" description="EGF-like" evidence="8">
    <location>
        <begin position="146"/>
        <end position="184"/>
    </location>
</feature>
<dbReference type="PROSITE" id="PS50026">
    <property type="entry name" value="EGF_3"/>
    <property type="match status" value="3"/>
</dbReference>
<proteinExistence type="inferred from homology"/>
<dbReference type="PROSITE" id="PS01187">
    <property type="entry name" value="EGF_CA"/>
    <property type="match status" value="1"/>
</dbReference>
<dbReference type="PROSITE" id="PS00022">
    <property type="entry name" value="EGF_1"/>
    <property type="match status" value="1"/>
</dbReference>
<dbReference type="SMART" id="SM00179">
    <property type="entry name" value="EGF_CA"/>
    <property type="match status" value="3"/>
</dbReference>
<evidence type="ECO:0000256" key="2">
    <source>
        <dbReference type="ARBA" id="ARBA00022536"/>
    </source>
</evidence>
<dbReference type="GO" id="GO:0016020">
    <property type="term" value="C:membrane"/>
    <property type="evidence" value="ECO:0007669"/>
    <property type="project" value="InterPro"/>
</dbReference>
<dbReference type="InterPro" id="IPR049883">
    <property type="entry name" value="NOTCH1_EGF-like"/>
</dbReference>
<dbReference type="GO" id="GO:0007155">
    <property type="term" value="P:cell adhesion"/>
    <property type="evidence" value="ECO:0007669"/>
    <property type="project" value="UniProtKB-KW"/>
</dbReference>
<dbReference type="PROSITE" id="PS01186">
    <property type="entry name" value="EGF_2"/>
    <property type="match status" value="2"/>
</dbReference>
<name>A0A401S7C5_CHIPU</name>
<dbReference type="PANTHER" id="PTHR24050:SF19">
    <property type="entry name" value="NEPHRONECTIN"/>
    <property type="match status" value="1"/>
</dbReference>
<evidence type="ECO:0000313" key="11">
    <source>
        <dbReference type="Proteomes" id="UP000287033"/>
    </source>
</evidence>
<dbReference type="InterPro" id="IPR000152">
    <property type="entry name" value="EGF-type_Asp/Asn_hydroxyl_site"/>
</dbReference>
<feature type="domain" description="MAM" evidence="9">
    <location>
        <begin position="396"/>
        <end position="539"/>
    </location>
</feature>
<dbReference type="PROSITE" id="PS00010">
    <property type="entry name" value="ASX_HYDROXYL"/>
    <property type="match status" value="3"/>
</dbReference>
<protein>
    <recommendedName>
        <fullName evidence="12">EGF-like domain-containing protein</fullName>
    </recommendedName>
</protein>
<dbReference type="CDD" id="cd00054">
    <property type="entry name" value="EGF_CA"/>
    <property type="match status" value="2"/>
</dbReference>
<dbReference type="InterPro" id="IPR000998">
    <property type="entry name" value="MAM_dom"/>
</dbReference>
<dbReference type="SUPFAM" id="SSF57184">
    <property type="entry name" value="Growth factor receptor domain"/>
    <property type="match status" value="1"/>
</dbReference>
<gene>
    <name evidence="10" type="ORF">chiPu_0004714</name>
</gene>
<dbReference type="InterPro" id="IPR001881">
    <property type="entry name" value="EGF-like_Ca-bd_dom"/>
</dbReference>